<dbReference type="SUPFAM" id="SSF140931">
    <property type="entry name" value="Fic-like"/>
    <property type="match status" value="1"/>
</dbReference>
<dbReference type="PANTHER" id="PTHR13504:SF38">
    <property type="entry name" value="FIDO DOMAIN-CONTAINING PROTEIN"/>
    <property type="match status" value="1"/>
</dbReference>
<proteinExistence type="predicted"/>
<accession>T0YEF5</accession>
<reference evidence="2" key="1">
    <citation type="submission" date="2013-08" db="EMBL/GenBank/DDBJ databases">
        <authorList>
            <person name="Mendez C."/>
            <person name="Richter M."/>
            <person name="Ferrer M."/>
            <person name="Sanchez J."/>
        </authorList>
    </citation>
    <scope>NUCLEOTIDE SEQUENCE</scope>
</reference>
<dbReference type="PANTHER" id="PTHR13504">
    <property type="entry name" value="FIDO DOMAIN-CONTAINING PROTEIN DDB_G0283145"/>
    <property type="match status" value="1"/>
</dbReference>
<dbReference type="InterPro" id="IPR003812">
    <property type="entry name" value="Fido"/>
</dbReference>
<name>T0YEF5_9ZZZZ</name>
<protein>
    <submittedName>
        <fullName evidence="2">Filamentation induced by cAMP protein Fic</fullName>
    </submittedName>
</protein>
<dbReference type="InterPro" id="IPR040198">
    <property type="entry name" value="Fido_containing"/>
</dbReference>
<sequence>MDRNILNKLRVRMLDRGPVRNLPEKTLQESFILNTWGTNAIEGNTLTLDEVTKVIESGMTVPNRPVRDLQETVQHLSTLAEVVSGKIRGINMESALGLHDMIFHGILTDAGQWRRVNVRISGSRYSSPRVEKLISLLQEWEKHYMSLEMNREDVFSQAAAMHFGFESIHPFSD</sequence>
<dbReference type="AlphaFoldDB" id="T0YEF5"/>
<comment type="caution">
    <text evidence="2">The sequence shown here is derived from an EMBL/GenBank/DDBJ whole genome shotgun (WGS) entry which is preliminary data.</text>
</comment>
<dbReference type="Gene3D" id="1.10.3290.10">
    <property type="entry name" value="Fido-like domain"/>
    <property type="match status" value="1"/>
</dbReference>
<feature type="domain" description="Fido" evidence="1">
    <location>
        <begin position="90"/>
        <end position="173"/>
    </location>
</feature>
<gene>
    <name evidence="2" type="ORF">B2A_14237</name>
</gene>
<reference evidence="2" key="2">
    <citation type="journal article" date="2014" name="ISME J.">
        <title>Microbial stratification in low pH oxic and suboxic macroscopic growths along an acid mine drainage.</title>
        <authorList>
            <person name="Mendez-Garcia C."/>
            <person name="Mesa V."/>
            <person name="Sprenger R.R."/>
            <person name="Richter M."/>
            <person name="Diez M.S."/>
            <person name="Solano J."/>
            <person name="Bargiela R."/>
            <person name="Golyshina O.V."/>
            <person name="Manteca A."/>
            <person name="Ramos J.L."/>
            <person name="Gallego J.R."/>
            <person name="Llorente I."/>
            <person name="Martins Dos Santos V.A."/>
            <person name="Jensen O.N."/>
            <person name="Pelaez A.I."/>
            <person name="Sanchez J."/>
            <person name="Ferrer M."/>
        </authorList>
    </citation>
    <scope>NUCLEOTIDE SEQUENCE</scope>
</reference>
<organism evidence="2">
    <name type="scientific">mine drainage metagenome</name>
    <dbReference type="NCBI Taxonomy" id="410659"/>
    <lineage>
        <taxon>unclassified sequences</taxon>
        <taxon>metagenomes</taxon>
        <taxon>ecological metagenomes</taxon>
    </lineage>
</organism>
<dbReference type="InterPro" id="IPR036597">
    <property type="entry name" value="Fido-like_dom_sf"/>
</dbReference>
<feature type="non-terminal residue" evidence="2">
    <location>
        <position position="173"/>
    </location>
</feature>
<dbReference type="Pfam" id="PF02661">
    <property type="entry name" value="Fic"/>
    <property type="match status" value="1"/>
</dbReference>
<dbReference type="PROSITE" id="PS51459">
    <property type="entry name" value="FIDO"/>
    <property type="match status" value="1"/>
</dbReference>
<evidence type="ECO:0000313" key="2">
    <source>
        <dbReference type="EMBL" id="EQD30212.1"/>
    </source>
</evidence>
<dbReference type="EMBL" id="AUZZ01010321">
    <property type="protein sequence ID" value="EQD30212.1"/>
    <property type="molecule type" value="Genomic_DNA"/>
</dbReference>
<evidence type="ECO:0000259" key="1">
    <source>
        <dbReference type="PROSITE" id="PS51459"/>
    </source>
</evidence>